<evidence type="ECO:0000313" key="1">
    <source>
        <dbReference type="EMBL" id="KAF9479104.1"/>
    </source>
</evidence>
<dbReference type="AlphaFoldDB" id="A0A9P5Z0X2"/>
<accession>A0A9P5Z0X2</accession>
<keyword evidence="2" id="KW-1185">Reference proteome</keyword>
<evidence type="ECO:0008006" key="3">
    <source>
        <dbReference type="Google" id="ProtNLM"/>
    </source>
</evidence>
<dbReference type="EMBL" id="MU155220">
    <property type="protein sequence ID" value="KAF9479104.1"/>
    <property type="molecule type" value="Genomic_DNA"/>
</dbReference>
<evidence type="ECO:0000313" key="2">
    <source>
        <dbReference type="Proteomes" id="UP000807469"/>
    </source>
</evidence>
<reference evidence="1" key="1">
    <citation type="submission" date="2020-11" db="EMBL/GenBank/DDBJ databases">
        <authorList>
            <consortium name="DOE Joint Genome Institute"/>
            <person name="Ahrendt S."/>
            <person name="Riley R."/>
            <person name="Andreopoulos W."/>
            <person name="Labutti K."/>
            <person name="Pangilinan J."/>
            <person name="Ruiz-Duenas F.J."/>
            <person name="Barrasa J.M."/>
            <person name="Sanchez-Garcia M."/>
            <person name="Camarero S."/>
            <person name="Miyauchi S."/>
            <person name="Serrano A."/>
            <person name="Linde D."/>
            <person name="Babiker R."/>
            <person name="Drula E."/>
            <person name="Ayuso-Fernandez I."/>
            <person name="Pacheco R."/>
            <person name="Padilla G."/>
            <person name="Ferreira P."/>
            <person name="Barriuso J."/>
            <person name="Kellner H."/>
            <person name="Castanera R."/>
            <person name="Alfaro M."/>
            <person name="Ramirez L."/>
            <person name="Pisabarro A.G."/>
            <person name="Kuo A."/>
            <person name="Tritt A."/>
            <person name="Lipzen A."/>
            <person name="He G."/>
            <person name="Yan M."/>
            <person name="Ng V."/>
            <person name="Cullen D."/>
            <person name="Martin F."/>
            <person name="Rosso M.-N."/>
            <person name="Henrissat B."/>
            <person name="Hibbett D."/>
            <person name="Martinez A.T."/>
            <person name="Grigoriev I.V."/>
        </authorList>
    </citation>
    <scope>NUCLEOTIDE SEQUENCE</scope>
    <source>
        <strain evidence="1">CIRM-BRFM 674</strain>
    </source>
</reference>
<organism evidence="1 2">
    <name type="scientific">Pholiota conissans</name>
    <dbReference type="NCBI Taxonomy" id="109636"/>
    <lineage>
        <taxon>Eukaryota</taxon>
        <taxon>Fungi</taxon>
        <taxon>Dikarya</taxon>
        <taxon>Basidiomycota</taxon>
        <taxon>Agaricomycotina</taxon>
        <taxon>Agaricomycetes</taxon>
        <taxon>Agaricomycetidae</taxon>
        <taxon>Agaricales</taxon>
        <taxon>Agaricineae</taxon>
        <taxon>Strophariaceae</taxon>
        <taxon>Pholiota</taxon>
    </lineage>
</organism>
<comment type="caution">
    <text evidence="1">The sequence shown here is derived from an EMBL/GenBank/DDBJ whole genome shotgun (WGS) entry which is preliminary data.</text>
</comment>
<name>A0A9P5Z0X2_9AGAR</name>
<proteinExistence type="predicted"/>
<gene>
    <name evidence="1" type="ORF">BDN70DRAFT_993723</name>
</gene>
<protein>
    <recommendedName>
        <fullName evidence="3">F-box domain-containing protein</fullName>
    </recommendedName>
</protein>
<dbReference type="Proteomes" id="UP000807469">
    <property type="component" value="Unassembled WGS sequence"/>
</dbReference>
<sequence>MPQKTIKQEKGTGNIWKHIAPLNLWDAEVPDTCQLSSGKPCSACMELAMFDAQDKTLDQDAGLIDARHQLLRNVNDRHDPFSHYLPFELASEIFTIYYNDTGYRDCVKSRDISTHSKTSSLPLASVSVAWREIIFNIPSLWSSLQIAYHPSLFTQSNIIAQWLGRARTRPLFIRMVFPENYEHHKHAQRSVAPFFDIIRRYSDQWKFLNLSMPSKLCKIFLAKSLLETPLLETLQLDITNVKFVDNSLIVNLITPRLTSLTTNQLWFQMIEVDYFNILSVEHTFVSLDQIFELLMHSPCLRECSFKDICDDSSVHPIPAHFVHPSIHTLTLYPTDHMENDDLSTFFQRLTFPSLNKVHYNFHGSMPLPLDIHIFADFLGRSERGITFFCLTNIKFHCLPPESVVAILRHLPSLFELHLGCSEYEDTEFKLPLTFFGHLDGCTRIFPAPFLPNLQVLVYRASSPTHHMWKHFDDALLYLARTLEYSTIYNYPSRPLRKVQFTLNYNNFHGTHQDVDLTSSRAFDILSKVKKTGFNIKVTEEILRRDGSQDELDLIQHFVSTRFSVFDNFPVHWFDKI</sequence>
<dbReference type="OrthoDB" id="3056337at2759"/>